<organism evidence="10 11">
    <name type="scientific">Pontibacterium sinense</name>
    <dbReference type="NCBI Taxonomy" id="2781979"/>
    <lineage>
        <taxon>Bacteria</taxon>
        <taxon>Pseudomonadati</taxon>
        <taxon>Pseudomonadota</taxon>
        <taxon>Gammaproteobacteria</taxon>
        <taxon>Oceanospirillales</taxon>
        <taxon>Oceanospirillaceae</taxon>
        <taxon>Pontibacterium</taxon>
    </lineage>
</organism>
<dbReference type="GO" id="GO:0031293">
    <property type="term" value="P:membrane protein intracellular domain proteolysis"/>
    <property type="evidence" value="ECO:0007669"/>
    <property type="project" value="TreeGrafter"/>
</dbReference>
<comment type="caution">
    <text evidence="10">The sequence shown here is derived from an EMBL/GenBank/DDBJ whole genome shotgun (WGS) entry which is preliminary data.</text>
</comment>
<comment type="similarity">
    <text evidence="3">Belongs to the peptidase M50B family.</text>
</comment>
<dbReference type="SUPFAM" id="SSF51230">
    <property type="entry name" value="Single hybrid motif"/>
    <property type="match status" value="1"/>
</dbReference>
<protein>
    <submittedName>
        <fullName evidence="10">Biotin/lipoyl-binding protein</fullName>
    </submittedName>
</protein>
<keyword evidence="11" id="KW-1185">Reference proteome</keyword>
<dbReference type="GO" id="GO:0005737">
    <property type="term" value="C:cytoplasm"/>
    <property type="evidence" value="ECO:0007669"/>
    <property type="project" value="TreeGrafter"/>
</dbReference>
<dbReference type="Pfam" id="PF25973">
    <property type="entry name" value="BSH_CzcB"/>
    <property type="match status" value="1"/>
</dbReference>
<keyword evidence="6 7" id="KW-0472">Membrane</keyword>
<feature type="transmembrane region" description="Helical" evidence="7">
    <location>
        <begin position="418"/>
        <end position="436"/>
    </location>
</feature>
<dbReference type="Proteomes" id="UP000640333">
    <property type="component" value="Unassembled WGS sequence"/>
</dbReference>
<feature type="transmembrane region" description="Helical" evidence="7">
    <location>
        <begin position="379"/>
        <end position="397"/>
    </location>
</feature>
<comment type="subcellular location">
    <subcellularLocation>
        <location evidence="2">Endomembrane system</location>
        <topology evidence="2">Multi-pass membrane protein</topology>
    </subcellularLocation>
</comment>
<evidence type="ECO:0000313" key="11">
    <source>
        <dbReference type="Proteomes" id="UP000640333"/>
    </source>
</evidence>
<dbReference type="RefSeq" id="WP_193951206.1">
    <property type="nucleotide sequence ID" value="NZ_JADEYS010000001.1"/>
</dbReference>
<feature type="domain" description="CzcB-like barrel-sandwich hybrid" evidence="9">
    <location>
        <begin position="455"/>
        <end position="574"/>
    </location>
</feature>
<dbReference type="PANTHER" id="PTHR13325:SF3">
    <property type="entry name" value="MEMBRANE-BOUND TRANSCRIPTION FACTOR SITE-2 PROTEASE"/>
    <property type="match status" value="1"/>
</dbReference>
<evidence type="ECO:0000256" key="6">
    <source>
        <dbReference type="ARBA" id="ARBA00023136"/>
    </source>
</evidence>
<reference evidence="10" key="1">
    <citation type="submission" date="2020-10" db="EMBL/GenBank/DDBJ databases">
        <title>Bacterium isolated from coastal waters sediment.</title>
        <authorList>
            <person name="Chen R.-J."/>
            <person name="Lu D.-C."/>
            <person name="Zhu K.-L."/>
            <person name="Du Z.-J."/>
        </authorList>
    </citation>
    <scope>NUCLEOTIDE SEQUENCE</scope>
    <source>
        <strain evidence="10">N1Y112</strain>
    </source>
</reference>
<dbReference type="GO" id="GO:0016020">
    <property type="term" value="C:membrane"/>
    <property type="evidence" value="ECO:0007669"/>
    <property type="project" value="InterPro"/>
</dbReference>
<proteinExistence type="inferred from homology"/>
<accession>A0A8J7F9S2</accession>
<feature type="transmembrane region" description="Helical" evidence="7">
    <location>
        <begin position="245"/>
        <end position="268"/>
    </location>
</feature>
<evidence type="ECO:0000259" key="8">
    <source>
        <dbReference type="Pfam" id="PF02163"/>
    </source>
</evidence>
<evidence type="ECO:0000256" key="3">
    <source>
        <dbReference type="ARBA" id="ARBA00007931"/>
    </source>
</evidence>
<dbReference type="AlphaFoldDB" id="A0A8J7F9S2"/>
<dbReference type="GO" id="GO:0004222">
    <property type="term" value="F:metalloendopeptidase activity"/>
    <property type="evidence" value="ECO:0007669"/>
    <property type="project" value="InterPro"/>
</dbReference>
<feature type="transmembrane region" description="Helical" evidence="7">
    <location>
        <begin position="349"/>
        <end position="373"/>
    </location>
</feature>
<dbReference type="Gene3D" id="2.40.50.100">
    <property type="match status" value="1"/>
</dbReference>
<gene>
    <name evidence="10" type="ORF">IOQ59_00030</name>
</gene>
<evidence type="ECO:0000256" key="2">
    <source>
        <dbReference type="ARBA" id="ARBA00004127"/>
    </source>
</evidence>
<keyword evidence="5 7" id="KW-1133">Transmembrane helix</keyword>
<dbReference type="InterPro" id="IPR011053">
    <property type="entry name" value="Single_hybrid_motif"/>
</dbReference>
<dbReference type="PANTHER" id="PTHR13325">
    <property type="entry name" value="PROTEASE M50 MEMBRANE-BOUND TRANSCRIPTION FACTOR SITE 2 PROTEASE"/>
    <property type="match status" value="1"/>
</dbReference>
<sequence>MEAVLNAPVDLRPLREELSVHPAAPGPDGAPRWVIEDPITHRFYELDWSSFEILRRWSLPPEQIVTEINAQTSLDLSLEDVEAVHEYLAKSQLLQPEVGQALFEQWQQGRRSYVSRLLHGYLFFRVPLIRPDKMLTRIAPAFSVCYQPGFWYLLLAISMLGLFLVMRQWDQFVGTFAGYGQLQDWVWFGLALVISKCSHELGHALSAHRYGCRVPSMGIAFLVLWPVLYTDTNEAWKLQSRRSRLVISASGMAAELALASVATLAWSLTPEGPLSSALFFLASTAWIITLGINLNPFMRFDGYFLLSDWLRQPNMHSRAFAVARWWVRRTLFGLDDRPPEAMSSKTQRFMIWFALGTWLYRLVLFLGIALMVYHLFFKLLGIFLMVLELVWFIGRPVSNELLVWWQRRDEIRSQRRTLFPLLVLLSVLIVLLWPWSRSVQAPAVVKPLQQQSFYATTPGIVVQLQVQKGDQVKAGQVLLTLESPDLAFEQAQSQKEINLLQWQLDHQTSSERLMQQGDLIRERLTQAYSELHRIQDQQSKLIFKAPFSATVTELNEGLQTGLWVAAQEPLLTLAQPVALHIEILIEESALGRLSSNKPVALYPEQPELDAFTCSQTEVETLALSELSTGHLASVYGGPIAVNPAAEGKLVPDQGIYRLTASGCNSTDIVLREQLATAHLVGEPYSVLSGLWRRIQGTFIRETGF</sequence>
<dbReference type="InterPro" id="IPR001193">
    <property type="entry name" value="MBTPS2"/>
</dbReference>
<keyword evidence="4 7" id="KW-0812">Transmembrane</keyword>
<evidence type="ECO:0000256" key="1">
    <source>
        <dbReference type="ARBA" id="ARBA00001947"/>
    </source>
</evidence>
<feature type="transmembrane region" description="Helical" evidence="7">
    <location>
        <begin position="274"/>
        <end position="294"/>
    </location>
</feature>
<dbReference type="EMBL" id="JADEYS010000001">
    <property type="protein sequence ID" value="MBE9395646.1"/>
    <property type="molecule type" value="Genomic_DNA"/>
</dbReference>
<evidence type="ECO:0000313" key="10">
    <source>
        <dbReference type="EMBL" id="MBE9395646.1"/>
    </source>
</evidence>
<dbReference type="InterPro" id="IPR008915">
    <property type="entry name" value="Peptidase_M50"/>
</dbReference>
<name>A0A8J7F9S2_9GAMM</name>
<comment type="cofactor">
    <cofactor evidence="1">
        <name>Zn(2+)</name>
        <dbReference type="ChEBI" id="CHEBI:29105"/>
    </cofactor>
</comment>
<dbReference type="GO" id="GO:0012505">
    <property type="term" value="C:endomembrane system"/>
    <property type="evidence" value="ECO:0007669"/>
    <property type="project" value="UniProtKB-SubCell"/>
</dbReference>
<feature type="transmembrane region" description="Helical" evidence="7">
    <location>
        <begin position="149"/>
        <end position="166"/>
    </location>
</feature>
<dbReference type="InterPro" id="IPR058647">
    <property type="entry name" value="BSH_CzcB-like"/>
</dbReference>
<evidence type="ECO:0000256" key="5">
    <source>
        <dbReference type="ARBA" id="ARBA00022989"/>
    </source>
</evidence>
<feature type="domain" description="Peptidase M50" evidence="8">
    <location>
        <begin position="188"/>
        <end position="288"/>
    </location>
</feature>
<evidence type="ECO:0000259" key="9">
    <source>
        <dbReference type="Pfam" id="PF25973"/>
    </source>
</evidence>
<evidence type="ECO:0000256" key="4">
    <source>
        <dbReference type="ARBA" id="ARBA00022692"/>
    </source>
</evidence>
<dbReference type="Pfam" id="PF02163">
    <property type="entry name" value="Peptidase_M50"/>
    <property type="match status" value="1"/>
</dbReference>
<evidence type="ECO:0000256" key="7">
    <source>
        <dbReference type="SAM" id="Phobius"/>
    </source>
</evidence>